<evidence type="ECO:0000313" key="3">
    <source>
        <dbReference type="Proteomes" id="UP000663853"/>
    </source>
</evidence>
<dbReference type="Pfam" id="PF20236">
    <property type="entry name" value="DUF6593"/>
    <property type="match status" value="1"/>
</dbReference>
<gene>
    <name evidence="2" type="ORF">RDB_LOCUS121088</name>
</gene>
<reference evidence="2" key="1">
    <citation type="submission" date="2021-01" db="EMBL/GenBank/DDBJ databases">
        <authorList>
            <person name="Kaushik A."/>
        </authorList>
    </citation>
    <scope>NUCLEOTIDE SEQUENCE</scope>
    <source>
        <strain evidence="2">AG6-10EEA</strain>
    </source>
</reference>
<protein>
    <recommendedName>
        <fullName evidence="1">DUF6593 domain-containing protein</fullName>
    </recommendedName>
</protein>
<sequence>MTTYTLSKTSPTRTNLLDPEGNIVYKISSPVTPANSDVTIRRGEEIIAVIHWKWFERSTLTMYGRTTKIGEVFPRPDKWSNSRVFTMPDDYQFKWKGLDRVYAINLETDLNIATYYQNPFYLVSKKKSTPDIADGASTELADALVVTWAIFEKKARDWRRSRWHAH</sequence>
<evidence type="ECO:0000313" key="2">
    <source>
        <dbReference type="EMBL" id="CAE6506822.1"/>
    </source>
</evidence>
<dbReference type="InterPro" id="IPR046528">
    <property type="entry name" value="DUF6593"/>
</dbReference>
<name>A0A8H3HGF0_9AGAM</name>
<proteinExistence type="predicted"/>
<feature type="domain" description="DUF6593" evidence="1">
    <location>
        <begin position="10"/>
        <end position="157"/>
    </location>
</feature>
<dbReference type="Proteomes" id="UP000663853">
    <property type="component" value="Unassembled WGS sequence"/>
</dbReference>
<dbReference type="AlphaFoldDB" id="A0A8H3HGF0"/>
<comment type="caution">
    <text evidence="2">The sequence shown here is derived from an EMBL/GenBank/DDBJ whole genome shotgun (WGS) entry which is preliminary data.</text>
</comment>
<accession>A0A8H3HGF0</accession>
<organism evidence="2 3">
    <name type="scientific">Rhizoctonia solani</name>
    <dbReference type="NCBI Taxonomy" id="456999"/>
    <lineage>
        <taxon>Eukaryota</taxon>
        <taxon>Fungi</taxon>
        <taxon>Dikarya</taxon>
        <taxon>Basidiomycota</taxon>
        <taxon>Agaricomycotina</taxon>
        <taxon>Agaricomycetes</taxon>
        <taxon>Cantharellales</taxon>
        <taxon>Ceratobasidiaceae</taxon>
        <taxon>Rhizoctonia</taxon>
    </lineage>
</organism>
<dbReference type="EMBL" id="CAJMXA010003609">
    <property type="protein sequence ID" value="CAE6506822.1"/>
    <property type="molecule type" value="Genomic_DNA"/>
</dbReference>
<evidence type="ECO:0000259" key="1">
    <source>
        <dbReference type="Pfam" id="PF20236"/>
    </source>
</evidence>